<evidence type="ECO:0000313" key="2">
    <source>
        <dbReference type="Proteomes" id="UP000016491"/>
    </source>
</evidence>
<evidence type="ECO:0000313" key="1">
    <source>
        <dbReference type="EMBL" id="ERI77311.1"/>
    </source>
</evidence>
<protein>
    <submittedName>
        <fullName evidence="1">Uncharacterized protein</fullName>
    </submittedName>
</protein>
<name>A0ABC9TY96_CLOSY</name>
<sequence>MVIVPENAFAILFVIQAHYFYRQKFANNSSYTANGYDIL</sequence>
<gene>
    <name evidence="1" type="ORF">CLOSYM_02100</name>
</gene>
<accession>A0ABC9TY96</accession>
<organism evidence="1 2">
    <name type="scientific">[Clostridium] symbiosum ATCC 14940</name>
    <dbReference type="NCBI Taxonomy" id="411472"/>
    <lineage>
        <taxon>Bacteria</taxon>
        <taxon>Bacillati</taxon>
        <taxon>Bacillota</taxon>
        <taxon>Clostridia</taxon>
        <taxon>Lachnospirales</taxon>
        <taxon>Lachnospiraceae</taxon>
        <taxon>Otoolea</taxon>
    </lineage>
</organism>
<comment type="caution">
    <text evidence="1">The sequence shown here is derived from an EMBL/GenBank/DDBJ whole genome shotgun (WGS) entry which is preliminary data.</text>
</comment>
<proteinExistence type="predicted"/>
<dbReference type="AlphaFoldDB" id="A0ABC9TY96"/>
<dbReference type="Proteomes" id="UP000016491">
    <property type="component" value="Unassembled WGS sequence"/>
</dbReference>
<dbReference type="EMBL" id="AWSU01000160">
    <property type="protein sequence ID" value="ERI77311.1"/>
    <property type="molecule type" value="Genomic_DNA"/>
</dbReference>
<reference evidence="1 2" key="1">
    <citation type="submission" date="2013-07" db="EMBL/GenBank/DDBJ databases">
        <authorList>
            <person name="Weinstock G."/>
            <person name="Sodergren E."/>
            <person name="Wylie T."/>
            <person name="Fulton L."/>
            <person name="Fulton R."/>
            <person name="Fronick C."/>
            <person name="O'Laughlin M."/>
            <person name="Godfrey J."/>
            <person name="Miner T."/>
            <person name="Herter B."/>
            <person name="Appelbaum E."/>
            <person name="Cordes M."/>
            <person name="Lek S."/>
            <person name="Wollam A."/>
            <person name="Pepin K.H."/>
            <person name="Palsikar V.B."/>
            <person name="Mitreva M."/>
            <person name="Wilson R.K."/>
        </authorList>
    </citation>
    <scope>NUCLEOTIDE SEQUENCE [LARGE SCALE GENOMIC DNA]</scope>
    <source>
        <strain evidence="1 2">ATCC 14940</strain>
    </source>
</reference>